<proteinExistence type="predicted"/>
<protein>
    <submittedName>
        <fullName evidence="1">Uncharacterized protein</fullName>
    </submittedName>
</protein>
<comment type="caution">
    <text evidence="1">The sequence shown here is derived from an EMBL/GenBank/DDBJ whole genome shotgun (WGS) entry which is preliminary data.</text>
</comment>
<reference evidence="1 2" key="1">
    <citation type="submission" date="2023-04" db="EMBL/GenBank/DDBJ databases">
        <title>Draft genome sequence of Saccharopolyspora sp. TS4A08 isolated from sweet potato rhizospheric soil.</title>
        <authorList>
            <person name="Suksaard P."/>
            <person name="Duangmal K."/>
        </authorList>
    </citation>
    <scope>NUCLEOTIDE SEQUENCE [LARGE SCALE GENOMIC DNA]</scope>
    <source>
        <strain evidence="1 2">TS4A08</strain>
    </source>
</reference>
<keyword evidence="2" id="KW-1185">Reference proteome</keyword>
<name>A0ABT6PWB2_9PSEU</name>
<evidence type="ECO:0000313" key="2">
    <source>
        <dbReference type="Proteomes" id="UP001237595"/>
    </source>
</evidence>
<dbReference type="EMBL" id="JASAOF010000027">
    <property type="protein sequence ID" value="MDI2032298.1"/>
    <property type="molecule type" value="Genomic_DNA"/>
</dbReference>
<dbReference type="Proteomes" id="UP001237595">
    <property type="component" value="Unassembled WGS sequence"/>
</dbReference>
<organism evidence="1 2">
    <name type="scientific">Saccharopolyspora ipomoeae</name>
    <dbReference type="NCBI Taxonomy" id="3042027"/>
    <lineage>
        <taxon>Bacteria</taxon>
        <taxon>Bacillati</taxon>
        <taxon>Actinomycetota</taxon>
        <taxon>Actinomycetes</taxon>
        <taxon>Pseudonocardiales</taxon>
        <taxon>Pseudonocardiaceae</taxon>
        <taxon>Saccharopolyspora</taxon>
    </lineage>
</organism>
<sequence>MFELSIRLEHGVRVDDQTSRDVLDRGQTVTRGQLTEANRVFNLVDELPKRRHAGAGINAELDHPSPHYSRSLG</sequence>
<evidence type="ECO:0000313" key="1">
    <source>
        <dbReference type="EMBL" id="MDI2032298.1"/>
    </source>
</evidence>
<accession>A0ABT6PWB2</accession>
<gene>
    <name evidence="1" type="ORF">QFW96_27010</name>
</gene>
<dbReference type="RefSeq" id="WP_281458574.1">
    <property type="nucleotide sequence ID" value="NZ_JASAOF010000027.1"/>
</dbReference>